<protein>
    <submittedName>
        <fullName evidence="4">FAD-dependent oxidoreductase</fullName>
    </submittedName>
</protein>
<evidence type="ECO:0000259" key="3">
    <source>
        <dbReference type="Pfam" id="PF01266"/>
    </source>
</evidence>
<sequence length="389" mass="41041">MPRPIRRQALVTKPIVTDVAVIGAGLIGAGAALALRRAGFQVVLVDRDVAGAKASGVNFGGVRRQGRGLAQLPLAQRAHRIWPRLRELIGTDGEYVRSGHLKVARTTADLDALRAYKERTAAFDLGLEIIEGREFRRRFPAFGPDIIGGSFCPEDGQANPRLVAPAYGHAAARAGARLLQGGRVLGASALGERFLIDIEGGTQVVADYVVNAAGSWGGEVAAWFGDRVPLVVKFPTMAVTEPLPPLVSVSIGVEGGGFYGRQVARGNVVMGGGFGDALPDDRSRPGRPAMDALARNAPQVLPALARAHIIRFWSGREGYFADKNPAVGFSPHAPRLLHAFGFSGAGFQISPAVGEMLAEMIRGLPCPEYTNAFAVDRFATAPPATGDTA</sequence>
<accession>A0A4Q1HH75</accession>
<keyword evidence="2" id="KW-1133">Transmembrane helix</keyword>
<dbReference type="SUPFAM" id="SSF51905">
    <property type="entry name" value="FAD/NAD(P)-binding domain"/>
    <property type="match status" value="1"/>
</dbReference>
<feature type="domain" description="FAD dependent oxidoreductase" evidence="3">
    <location>
        <begin position="18"/>
        <end position="360"/>
    </location>
</feature>
<evidence type="ECO:0000313" key="4">
    <source>
        <dbReference type="EMBL" id="RXN86890.1"/>
    </source>
</evidence>
<evidence type="ECO:0000256" key="2">
    <source>
        <dbReference type="SAM" id="Phobius"/>
    </source>
</evidence>
<evidence type="ECO:0000256" key="1">
    <source>
        <dbReference type="ARBA" id="ARBA00023002"/>
    </source>
</evidence>
<name>A0A4Q1HH75_9BURK</name>
<dbReference type="GO" id="GO:0005737">
    <property type="term" value="C:cytoplasm"/>
    <property type="evidence" value="ECO:0007669"/>
    <property type="project" value="TreeGrafter"/>
</dbReference>
<dbReference type="Pfam" id="PF01266">
    <property type="entry name" value="DAO"/>
    <property type="match status" value="1"/>
</dbReference>
<dbReference type="InterPro" id="IPR006076">
    <property type="entry name" value="FAD-dep_OxRdtase"/>
</dbReference>
<keyword evidence="1" id="KW-0560">Oxidoreductase</keyword>
<dbReference type="GO" id="GO:0016491">
    <property type="term" value="F:oxidoreductase activity"/>
    <property type="evidence" value="ECO:0007669"/>
    <property type="project" value="UniProtKB-KW"/>
</dbReference>
<keyword evidence="2" id="KW-0812">Transmembrane</keyword>
<proteinExistence type="predicted"/>
<dbReference type="Gene3D" id="3.50.50.60">
    <property type="entry name" value="FAD/NAD(P)-binding domain"/>
    <property type="match status" value="1"/>
</dbReference>
<keyword evidence="5" id="KW-1185">Reference proteome</keyword>
<dbReference type="EMBL" id="PYAL01000005">
    <property type="protein sequence ID" value="RXN86890.1"/>
    <property type="molecule type" value="Genomic_DNA"/>
</dbReference>
<keyword evidence="2" id="KW-0472">Membrane</keyword>
<dbReference type="PANTHER" id="PTHR13847:SF287">
    <property type="entry name" value="FAD-DEPENDENT OXIDOREDUCTASE DOMAIN-CONTAINING PROTEIN 1"/>
    <property type="match status" value="1"/>
</dbReference>
<evidence type="ECO:0000313" key="5">
    <source>
        <dbReference type="Proteomes" id="UP000290849"/>
    </source>
</evidence>
<dbReference type="InterPro" id="IPR036188">
    <property type="entry name" value="FAD/NAD-bd_sf"/>
</dbReference>
<dbReference type="PANTHER" id="PTHR13847">
    <property type="entry name" value="SARCOSINE DEHYDROGENASE-RELATED"/>
    <property type="match status" value="1"/>
</dbReference>
<feature type="transmembrane region" description="Helical" evidence="2">
    <location>
        <begin position="15"/>
        <end position="35"/>
    </location>
</feature>
<dbReference type="OrthoDB" id="8673905at2"/>
<organism evidence="4 5">
    <name type="scientific">Achromobacter aloeverae</name>
    <dbReference type="NCBI Taxonomy" id="1750518"/>
    <lineage>
        <taxon>Bacteria</taxon>
        <taxon>Pseudomonadati</taxon>
        <taxon>Pseudomonadota</taxon>
        <taxon>Betaproteobacteria</taxon>
        <taxon>Burkholderiales</taxon>
        <taxon>Alcaligenaceae</taxon>
        <taxon>Achromobacter</taxon>
    </lineage>
</organism>
<dbReference type="Gene3D" id="3.30.9.10">
    <property type="entry name" value="D-Amino Acid Oxidase, subunit A, domain 2"/>
    <property type="match status" value="1"/>
</dbReference>
<reference evidence="4 5" key="1">
    <citation type="journal article" date="2017" name="Int. J. Syst. Evol. Microbiol.">
        <title>Achromobacter aloeverae sp. nov., isolated from the root of Aloe vera (L.) Burm.f.</title>
        <authorList>
            <person name="Kuncharoen N."/>
            <person name="Muramatsu Y."/>
            <person name="Shibata C."/>
            <person name="Kamakura Y."/>
            <person name="Nakagawa Y."/>
            <person name="Tanasupawat S."/>
        </authorList>
    </citation>
    <scope>NUCLEOTIDE SEQUENCE [LARGE SCALE GENOMIC DNA]</scope>
    <source>
        <strain evidence="4 5">AVA-1</strain>
    </source>
</reference>
<gene>
    <name evidence="4" type="ORF">C7R54_18480</name>
</gene>
<dbReference type="Proteomes" id="UP000290849">
    <property type="component" value="Unassembled WGS sequence"/>
</dbReference>
<dbReference type="SUPFAM" id="SSF54373">
    <property type="entry name" value="FAD-linked reductases, C-terminal domain"/>
    <property type="match status" value="1"/>
</dbReference>
<comment type="caution">
    <text evidence="4">The sequence shown here is derived from an EMBL/GenBank/DDBJ whole genome shotgun (WGS) entry which is preliminary data.</text>
</comment>
<dbReference type="AlphaFoldDB" id="A0A4Q1HH75"/>